<evidence type="ECO:0000256" key="8">
    <source>
        <dbReference type="ARBA" id="ARBA00034126"/>
    </source>
</evidence>
<dbReference type="GO" id="GO:0042273">
    <property type="term" value="P:ribosomal large subunit biogenesis"/>
    <property type="evidence" value="ECO:0007669"/>
    <property type="project" value="TreeGrafter"/>
</dbReference>
<evidence type="ECO:0000256" key="2">
    <source>
        <dbReference type="ARBA" id="ARBA00022490"/>
    </source>
</evidence>
<name>A0A176WSI0_MARPO</name>
<dbReference type="Pfam" id="PF12171">
    <property type="entry name" value="zf-C2H2_jaz"/>
    <property type="match status" value="1"/>
</dbReference>
<dbReference type="SMART" id="SM00355">
    <property type="entry name" value="ZnF_C2H2"/>
    <property type="match status" value="4"/>
</dbReference>
<dbReference type="EMBL" id="LVLJ01000170">
    <property type="protein sequence ID" value="OAE35475.1"/>
    <property type="molecule type" value="Genomic_DNA"/>
</dbReference>
<evidence type="ECO:0000256" key="7">
    <source>
        <dbReference type="ARBA" id="ARBA00022833"/>
    </source>
</evidence>
<dbReference type="InterPro" id="IPR013087">
    <property type="entry name" value="Znf_C2H2_type"/>
</dbReference>
<evidence type="ECO:0000256" key="5">
    <source>
        <dbReference type="ARBA" id="ARBA00022737"/>
    </source>
</evidence>
<dbReference type="PANTHER" id="PTHR13182:SF8">
    <property type="entry name" value="CYTOPLASMIC 60S SUBUNIT BIOGENESIS FACTOR ZNF622"/>
    <property type="match status" value="1"/>
</dbReference>
<dbReference type="InterPro" id="IPR036236">
    <property type="entry name" value="Znf_C2H2_sf"/>
</dbReference>
<evidence type="ECO:0000313" key="14">
    <source>
        <dbReference type="Proteomes" id="UP000077202"/>
    </source>
</evidence>
<evidence type="ECO:0000256" key="6">
    <source>
        <dbReference type="ARBA" id="ARBA00022771"/>
    </source>
</evidence>
<keyword evidence="3" id="KW-0690">Ribosome biogenesis</keyword>
<evidence type="ECO:0000313" key="15">
    <source>
        <dbReference type="Proteomes" id="UP001162541"/>
    </source>
</evidence>
<dbReference type="InterPro" id="IPR003604">
    <property type="entry name" value="Matrin/U1-like-C_Znf_C2H2"/>
</dbReference>
<dbReference type="InterPro" id="IPR022755">
    <property type="entry name" value="Znf_C2H2_jaz"/>
</dbReference>
<comment type="subcellular location">
    <subcellularLocation>
        <location evidence="1">Cytoplasm</location>
    </subcellularLocation>
</comment>
<dbReference type="SUPFAM" id="SSF57667">
    <property type="entry name" value="beta-beta-alpha zinc fingers"/>
    <property type="match status" value="2"/>
</dbReference>
<dbReference type="AlphaFoldDB" id="A0A176WSI0"/>
<dbReference type="Proteomes" id="UP001162541">
    <property type="component" value="Chromosome 3"/>
</dbReference>
<keyword evidence="2" id="KW-0963">Cytoplasm</keyword>
<dbReference type="PANTHER" id="PTHR13182">
    <property type="entry name" value="ZINC FINGER PROTEIN 622"/>
    <property type="match status" value="1"/>
</dbReference>
<gene>
    <name evidence="13" type="ORF">AXG93_2189s1090</name>
    <name evidence="12" type="ORF">Mp_3g09820</name>
</gene>
<dbReference type="InterPro" id="IPR040025">
    <property type="entry name" value="Znf622/Rei1/Reh1"/>
</dbReference>
<evidence type="ECO:0000256" key="10">
    <source>
        <dbReference type="SAM" id="MobiDB-lite"/>
    </source>
</evidence>
<evidence type="ECO:0000313" key="13">
    <source>
        <dbReference type="EMBL" id="OAE35475.1"/>
    </source>
</evidence>
<feature type="domain" description="C2H2-type" evidence="11">
    <location>
        <begin position="68"/>
        <end position="97"/>
    </location>
</feature>
<dbReference type="GO" id="GO:0008270">
    <property type="term" value="F:zinc ion binding"/>
    <property type="evidence" value="ECO:0007669"/>
    <property type="project" value="UniProtKB-KW"/>
</dbReference>
<dbReference type="GO" id="GO:0003676">
    <property type="term" value="F:nucleic acid binding"/>
    <property type="evidence" value="ECO:0007669"/>
    <property type="project" value="InterPro"/>
</dbReference>
<keyword evidence="4" id="KW-0479">Metal-binding</keyword>
<dbReference type="InterPro" id="IPR041661">
    <property type="entry name" value="ZN622/Rei1/Reh1_Znf-C2H2"/>
</dbReference>
<keyword evidence="5" id="KW-0677">Repeat</keyword>
<comment type="similarity">
    <text evidence="8">Belongs to the REI1 family.</text>
</comment>
<dbReference type="Proteomes" id="UP000077202">
    <property type="component" value="Unassembled WGS sequence"/>
</dbReference>
<dbReference type="Pfam" id="PF12756">
    <property type="entry name" value="zf-C2H2_2"/>
    <property type="match status" value="1"/>
</dbReference>
<keyword evidence="6 9" id="KW-0863">Zinc-finger</keyword>
<keyword evidence="7" id="KW-0862">Zinc</keyword>
<evidence type="ECO:0000256" key="9">
    <source>
        <dbReference type="PROSITE-ProRule" id="PRU00042"/>
    </source>
</evidence>
<feature type="region of interest" description="Disordered" evidence="10">
    <location>
        <begin position="122"/>
        <end position="150"/>
    </location>
</feature>
<accession>A0A176WSI0</accession>
<dbReference type="PROSITE" id="PS00028">
    <property type="entry name" value="ZINC_FINGER_C2H2_1"/>
    <property type="match status" value="2"/>
</dbReference>
<dbReference type="Pfam" id="PF12874">
    <property type="entry name" value="zf-met"/>
    <property type="match status" value="1"/>
</dbReference>
<protein>
    <recommendedName>
        <fullName evidence="11">C2H2-type domain-containing protein</fullName>
    </recommendedName>
</protein>
<sequence>MPGLACNACNVEFQDETGQKSHYRSDWHRYNLKRKVAGVPGVTEGLFNLRLEALAAEKKKAEGQRLLYKCSLCGKEYSTEKAHIQHLQSKLHISKAASLEDSSGAAVAVVRPAPARPVKEQVPVVEAKEEDEETETESSDEEWEEVDGDEAEDAVMELRGNEEGSDDRAGSSGEVIDEEWDASRCFICDFQPDGSIEGCVEHMHKVHGFFLPDAEFLKDPQGMLSYLGLKVTKGFMCLFCDDRGKRFQSLEAVRKHMVSKSHCKLRYGDGEGAAEEELEEYYDFSSSYVGADGKQLVKIEDGDDAPAVLTSGGLELMLKGDDAEGKASRTLGSRELFRYYKQKPKPSDQRDGMVVNAVIARYRSMGLATREPGAKYPKSADGKKTRHSRLDLMRTQIGMRNNVNWDLPRNVPY</sequence>
<keyword evidence="14" id="KW-1185">Reference proteome</keyword>
<dbReference type="SMART" id="SM00451">
    <property type="entry name" value="ZnF_U1"/>
    <property type="match status" value="2"/>
</dbReference>
<proteinExistence type="inferred from homology"/>
<evidence type="ECO:0000256" key="1">
    <source>
        <dbReference type="ARBA" id="ARBA00004496"/>
    </source>
</evidence>
<evidence type="ECO:0000313" key="12">
    <source>
        <dbReference type="EMBL" id="BBN05045.1"/>
    </source>
</evidence>
<dbReference type="GO" id="GO:0005737">
    <property type="term" value="C:cytoplasm"/>
    <property type="evidence" value="ECO:0007669"/>
    <property type="project" value="UniProtKB-SubCell"/>
</dbReference>
<evidence type="ECO:0000259" key="11">
    <source>
        <dbReference type="PROSITE" id="PS50157"/>
    </source>
</evidence>
<reference evidence="15" key="3">
    <citation type="journal article" date="2020" name="Curr. Biol.">
        <title>Chromatin organization in early land plants reveals an ancestral association between H3K27me3, transposons, and constitutive heterochromatin.</title>
        <authorList>
            <person name="Montgomery S.A."/>
            <person name="Tanizawa Y."/>
            <person name="Galik B."/>
            <person name="Wang N."/>
            <person name="Ito T."/>
            <person name="Mochizuki T."/>
            <person name="Akimcheva S."/>
            <person name="Bowman J.L."/>
            <person name="Cognat V."/>
            <person name="Marechal-Drouard L."/>
            <person name="Ekker H."/>
            <person name="Hong S.F."/>
            <person name="Kohchi T."/>
            <person name="Lin S.S."/>
            <person name="Liu L.D."/>
            <person name="Nakamura Y."/>
            <person name="Valeeva L.R."/>
            <person name="Shakirov E.V."/>
            <person name="Shippen D.E."/>
            <person name="Wei W.L."/>
            <person name="Yagura M."/>
            <person name="Yamaoka S."/>
            <person name="Yamato K.T."/>
            <person name="Liu C."/>
            <person name="Berger F."/>
        </authorList>
    </citation>
    <scope>NUCLEOTIDE SEQUENCE [LARGE SCALE GENOMIC DNA]</scope>
    <source>
        <strain evidence="15">Tak-1</strain>
    </source>
</reference>
<dbReference type="PROSITE" id="PS50157">
    <property type="entry name" value="ZINC_FINGER_C2H2_2"/>
    <property type="match status" value="1"/>
</dbReference>
<reference evidence="13 14" key="1">
    <citation type="submission" date="2016-03" db="EMBL/GenBank/DDBJ databases">
        <title>Mechanisms controlling the formation of the plant cell surface in tip-growing cells are functionally conserved among land plants.</title>
        <authorList>
            <person name="Honkanen S."/>
            <person name="Jones V.A."/>
            <person name="Morieri G."/>
            <person name="Champion C."/>
            <person name="Hetherington A.J."/>
            <person name="Kelly S."/>
            <person name="Saint-Marcoux D."/>
            <person name="Proust H."/>
            <person name="Prescott H."/>
            <person name="Dolan L."/>
        </authorList>
    </citation>
    <scope>NUCLEOTIDE SEQUENCE [LARGE SCALE GENOMIC DNA]</scope>
    <source>
        <strain evidence="14">cv. Tak-1 and cv. Tak-2</strain>
        <tissue evidence="13">Whole gametophyte</tissue>
    </source>
</reference>
<feature type="compositionally biased region" description="Acidic residues" evidence="10">
    <location>
        <begin position="128"/>
        <end position="150"/>
    </location>
</feature>
<evidence type="ECO:0000256" key="4">
    <source>
        <dbReference type="ARBA" id="ARBA00022723"/>
    </source>
</evidence>
<dbReference type="EMBL" id="AP019868">
    <property type="protein sequence ID" value="BBN05045.1"/>
    <property type="molecule type" value="Genomic_DNA"/>
</dbReference>
<dbReference type="GO" id="GO:0030687">
    <property type="term" value="C:preribosome, large subunit precursor"/>
    <property type="evidence" value="ECO:0007669"/>
    <property type="project" value="TreeGrafter"/>
</dbReference>
<reference evidence="12" key="2">
    <citation type="journal article" date="2019" name="Curr. Biol.">
        <title>Chromatin organization in early land plants reveals an ancestral association between H3K27me3, transposons, and constitutive heterochromatin.</title>
        <authorList>
            <person name="Montgomery S.A."/>
            <person name="Tanizawa Y."/>
            <person name="Galik B."/>
            <person name="Wang N."/>
            <person name="Ito T."/>
            <person name="Mochizuki T."/>
            <person name="Akimcheva S."/>
            <person name="Bowman J."/>
            <person name="Cognat V."/>
            <person name="Drouard L."/>
            <person name="Ekker H."/>
            <person name="Houng S."/>
            <person name="Kohchi T."/>
            <person name="Lin S."/>
            <person name="Liu L.D."/>
            <person name="Nakamura Y."/>
            <person name="Valeeva L.R."/>
            <person name="Shakirov E.V."/>
            <person name="Shippen D.E."/>
            <person name="Wei W."/>
            <person name="Yagura M."/>
            <person name="Yamaoka S."/>
            <person name="Yamato K.T."/>
            <person name="Liu C."/>
            <person name="Berger F."/>
        </authorList>
    </citation>
    <scope>NUCLEOTIDE SEQUENCE [LARGE SCALE GENOMIC DNA]</scope>
    <source>
        <strain evidence="12">Tak-1</strain>
    </source>
</reference>
<organism evidence="13 14">
    <name type="scientific">Marchantia polymorpha subsp. ruderalis</name>
    <dbReference type="NCBI Taxonomy" id="1480154"/>
    <lineage>
        <taxon>Eukaryota</taxon>
        <taxon>Viridiplantae</taxon>
        <taxon>Streptophyta</taxon>
        <taxon>Embryophyta</taxon>
        <taxon>Marchantiophyta</taxon>
        <taxon>Marchantiopsida</taxon>
        <taxon>Marchantiidae</taxon>
        <taxon>Marchantiales</taxon>
        <taxon>Marchantiaceae</taxon>
        <taxon>Marchantia</taxon>
    </lineage>
</organism>
<evidence type="ECO:0000256" key="3">
    <source>
        <dbReference type="ARBA" id="ARBA00022517"/>
    </source>
</evidence>